<evidence type="ECO:0000259" key="4">
    <source>
        <dbReference type="Pfam" id="PF25917"/>
    </source>
</evidence>
<dbReference type="Proteomes" id="UP000013201">
    <property type="component" value="Unassembled WGS sequence"/>
</dbReference>
<accession>N1MFH2</accession>
<dbReference type="Gene3D" id="2.40.30.170">
    <property type="match status" value="1"/>
</dbReference>
<dbReference type="Pfam" id="PF25876">
    <property type="entry name" value="HH_MFP_RND"/>
    <property type="match status" value="1"/>
</dbReference>
<dbReference type="PANTHER" id="PTHR30158:SF3">
    <property type="entry name" value="MULTIDRUG EFFLUX PUMP SUBUNIT ACRA-RELATED"/>
    <property type="match status" value="1"/>
</dbReference>
<dbReference type="InterPro" id="IPR058626">
    <property type="entry name" value="MdtA-like_b-barrel"/>
</dbReference>
<dbReference type="Pfam" id="PF25917">
    <property type="entry name" value="BSH_RND"/>
    <property type="match status" value="1"/>
</dbReference>
<keyword evidence="8" id="KW-1185">Reference proteome</keyword>
<dbReference type="AlphaFoldDB" id="N1MFH2"/>
<evidence type="ECO:0000259" key="3">
    <source>
        <dbReference type="Pfam" id="PF25876"/>
    </source>
</evidence>
<protein>
    <submittedName>
        <fullName evidence="7">RND efflux system, membrane fusion protein CmeA</fullName>
    </submittedName>
</protein>
<dbReference type="InterPro" id="IPR006143">
    <property type="entry name" value="RND_pump_MFP"/>
</dbReference>
<sequence length="401" mass="42536">MRPGGSNQARKRIARLRLVNKEICPTMFAPLSARSLPLMALCLAIAACGDKPPPQKGPVEVGVVTLSAHNVTVASELPGRTVSTMMSQVRPQVAGVIQKRLFTEGSLVSAGQPLYEIDQRLYRASRDEAMAALASAQATAAAAQAKARRYATLSDNEAVSAQDRDDVTATARQAAAAVQQARASLATSNVNLQFTLVRAPISGRIGRTLFTQGALVTASQADPLTTIQQLDPIYVDITQSSAQLLQLRRSLAAGRTLPASATIRLKLDDGSDYPQEGQIEFAEPIVDVNSGTVTLRARFPNPDGLLLPGMFVRVVAPQSVVPGAILAPQQGISRDPKGNATALVVTRDNKVERRTVTADQAIGDAWLITAGLKAGDRLIVEGTDKVKPDDKVKPVTIATKK</sequence>
<dbReference type="Pfam" id="PF25967">
    <property type="entry name" value="RND-MFP_C"/>
    <property type="match status" value="1"/>
</dbReference>
<dbReference type="Gene3D" id="1.10.287.470">
    <property type="entry name" value="Helix hairpin bin"/>
    <property type="match status" value="1"/>
</dbReference>
<proteinExistence type="inferred from homology"/>
<reference evidence="8" key="2">
    <citation type="submission" date="2013-04" db="EMBL/GenBank/DDBJ databases">
        <title>Bisphenol A degrading Sphingobium sp. strain BiD32.</title>
        <authorList>
            <person name="Nielsen J.L."/>
            <person name="Zhou N.A."/>
            <person name="Kjeldal H."/>
        </authorList>
    </citation>
    <scope>NUCLEOTIDE SEQUENCE [LARGE SCALE GENOMIC DNA]</scope>
    <source>
        <strain evidence="8">BiD32</strain>
    </source>
</reference>
<dbReference type="InterPro" id="IPR058625">
    <property type="entry name" value="MdtA-like_BSH"/>
</dbReference>
<dbReference type="Pfam" id="PF25944">
    <property type="entry name" value="Beta-barrel_RND"/>
    <property type="match status" value="1"/>
</dbReference>
<gene>
    <name evidence="7" type="ORF">EBBID32_3210</name>
</gene>
<evidence type="ECO:0000313" key="8">
    <source>
        <dbReference type="Proteomes" id="UP000013201"/>
    </source>
</evidence>
<comment type="subcellular location">
    <subcellularLocation>
        <location evidence="1">Cell envelope</location>
    </subcellularLocation>
</comment>
<dbReference type="InterPro" id="IPR058624">
    <property type="entry name" value="MdtA-like_HH"/>
</dbReference>
<evidence type="ECO:0000259" key="6">
    <source>
        <dbReference type="Pfam" id="PF25967"/>
    </source>
</evidence>
<comment type="caution">
    <text evidence="7">The sequence shown here is derived from an EMBL/GenBank/DDBJ whole genome shotgun (WGS) entry which is preliminary data.</text>
</comment>
<feature type="domain" description="Multidrug resistance protein MdtA-like C-terminal permuted SH3" evidence="6">
    <location>
        <begin position="324"/>
        <end position="385"/>
    </location>
</feature>
<dbReference type="FunFam" id="2.40.420.20:FF:000001">
    <property type="entry name" value="Efflux RND transporter periplasmic adaptor subunit"/>
    <property type="match status" value="1"/>
</dbReference>
<evidence type="ECO:0000259" key="5">
    <source>
        <dbReference type="Pfam" id="PF25944"/>
    </source>
</evidence>
<dbReference type="PANTHER" id="PTHR30158">
    <property type="entry name" value="ACRA/E-RELATED COMPONENT OF DRUG EFFLUX TRANSPORTER"/>
    <property type="match status" value="1"/>
</dbReference>
<dbReference type="GO" id="GO:0005886">
    <property type="term" value="C:plasma membrane"/>
    <property type="evidence" value="ECO:0007669"/>
    <property type="project" value="UniProtKB-SubCell"/>
</dbReference>
<dbReference type="NCBIfam" id="TIGR01730">
    <property type="entry name" value="RND_mfp"/>
    <property type="match status" value="1"/>
</dbReference>
<feature type="domain" description="Multidrug resistance protein MdtA-like alpha-helical hairpin" evidence="3">
    <location>
        <begin position="127"/>
        <end position="195"/>
    </location>
</feature>
<dbReference type="SUPFAM" id="SSF111369">
    <property type="entry name" value="HlyD-like secretion proteins"/>
    <property type="match status" value="1"/>
</dbReference>
<reference evidence="7 8" key="1">
    <citation type="submission" date="2013-03" db="EMBL/GenBank/DDBJ databases">
        <authorList>
            <person name="Le V."/>
        </authorList>
    </citation>
    <scope>NUCLEOTIDE SEQUENCE [LARGE SCALE GENOMIC DNA]</scope>
    <source>
        <strain evidence="7 8">BiD32</strain>
    </source>
</reference>
<dbReference type="GO" id="GO:0015721">
    <property type="term" value="P:bile acid and bile salt transport"/>
    <property type="evidence" value="ECO:0007669"/>
    <property type="project" value="TreeGrafter"/>
</dbReference>
<evidence type="ECO:0000256" key="2">
    <source>
        <dbReference type="ARBA" id="ARBA00009477"/>
    </source>
</evidence>
<comment type="similarity">
    <text evidence="2">Belongs to the membrane fusion protein (MFP) (TC 8.A.1) family.</text>
</comment>
<feature type="domain" description="Multidrug resistance protein MdtA-like barrel-sandwich hybrid" evidence="4">
    <location>
        <begin position="88"/>
        <end position="228"/>
    </location>
</feature>
<dbReference type="GO" id="GO:0046677">
    <property type="term" value="P:response to antibiotic"/>
    <property type="evidence" value="ECO:0007669"/>
    <property type="project" value="TreeGrafter"/>
</dbReference>
<evidence type="ECO:0000256" key="1">
    <source>
        <dbReference type="ARBA" id="ARBA00004196"/>
    </source>
</evidence>
<dbReference type="Gene3D" id="2.40.420.20">
    <property type="match status" value="1"/>
</dbReference>
<dbReference type="GO" id="GO:0022857">
    <property type="term" value="F:transmembrane transporter activity"/>
    <property type="evidence" value="ECO:0007669"/>
    <property type="project" value="InterPro"/>
</dbReference>
<name>N1MFH2_9SPHN</name>
<dbReference type="Gene3D" id="2.40.50.100">
    <property type="match status" value="1"/>
</dbReference>
<dbReference type="InterPro" id="IPR058627">
    <property type="entry name" value="MdtA-like_C"/>
</dbReference>
<feature type="domain" description="Multidrug resistance protein MdtA-like beta-barrel" evidence="5">
    <location>
        <begin position="232"/>
        <end position="314"/>
    </location>
</feature>
<dbReference type="EMBL" id="CAVK010000014">
    <property type="protein sequence ID" value="CCW15990.1"/>
    <property type="molecule type" value="Genomic_DNA"/>
</dbReference>
<evidence type="ECO:0000313" key="7">
    <source>
        <dbReference type="EMBL" id="CCW15990.1"/>
    </source>
</evidence>
<organism evidence="7 8">
    <name type="scientific">Sphingobium indicum BiD32</name>
    <dbReference type="NCBI Taxonomy" id="1301087"/>
    <lineage>
        <taxon>Bacteria</taxon>
        <taxon>Pseudomonadati</taxon>
        <taxon>Pseudomonadota</taxon>
        <taxon>Alphaproteobacteria</taxon>
        <taxon>Sphingomonadales</taxon>
        <taxon>Sphingomonadaceae</taxon>
        <taxon>Sphingobium</taxon>
    </lineage>
</organism>